<proteinExistence type="predicted"/>
<dbReference type="AlphaFoldDB" id="A0A5M9JDH1"/>
<dbReference type="Gene3D" id="1.10.30.10">
    <property type="entry name" value="High mobility group box domain"/>
    <property type="match status" value="1"/>
</dbReference>
<feature type="transmembrane region" description="Helical" evidence="3">
    <location>
        <begin position="25"/>
        <end position="44"/>
    </location>
</feature>
<protein>
    <recommendedName>
        <fullName evidence="4">HMG box domain-containing protein</fullName>
    </recommendedName>
</protein>
<feature type="transmembrane region" description="Helical" evidence="3">
    <location>
        <begin position="235"/>
        <end position="254"/>
    </location>
</feature>
<evidence type="ECO:0000256" key="3">
    <source>
        <dbReference type="SAM" id="Phobius"/>
    </source>
</evidence>
<keyword evidence="3" id="KW-0812">Transmembrane</keyword>
<evidence type="ECO:0000313" key="6">
    <source>
        <dbReference type="Proteomes" id="UP000322873"/>
    </source>
</evidence>
<evidence type="ECO:0000259" key="4">
    <source>
        <dbReference type="PROSITE" id="PS50118"/>
    </source>
</evidence>
<evidence type="ECO:0000256" key="2">
    <source>
        <dbReference type="PROSITE-ProRule" id="PRU00267"/>
    </source>
</evidence>
<dbReference type="PANTHER" id="PTHR48112">
    <property type="entry name" value="HIGH MOBILITY GROUP PROTEIN DSP1"/>
    <property type="match status" value="1"/>
</dbReference>
<dbReference type="Proteomes" id="UP000322873">
    <property type="component" value="Unassembled WGS sequence"/>
</dbReference>
<sequence length="277" mass="32343">MIKPVKGTISQSHAQNPLLKPPSEIITLTLLLFSPTILSLLLLFPHQISLRNSLSLYTQKITYNFLCPCFDKYLVKRDFISFHAIYFSYNCFSFFNFIVASTILPYNFDQFFNPFKNSYHNSICQRKRHPSALPRVDLRKKKKDPNAPKRGLSAYMFFANEQRDNVREENPGISFGQVGKNLLPRIRSVTKRRKLTTTPMLKRKNLKDFLRIFINHSYFNHLISIFDIGRFSGGSWFSFLIFILGWGVFAALGNDQLVPFSFRMLSWVTIVRSFLLR</sequence>
<evidence type="ECO:0000313" key="5">
    <source>
        <dbReference type="EMBL" id="KAA8567384.1"/>
    </source>
</evidence>
<dbReference type="SUPFAM" id="SSF47095">
    <property type="entry name" value="HMG-box"/>
    <property type="match status" value="1"/>
</dbReference>
<dbReference type="CDD" id="cd01390">
    <property type="entry name" value="HMG-box_NHP6-like"/>
    <property type="match status" value="1"/>
</dbReference>
<dbReference type="PANTHER" id="PTHR48112:SF22">
    <property type="entry name" value="MITOCHONDRIAL TRANSCRIPTION FACTOR A, ISOFORM B"/>
    <property type="match status" value="1"/>
</dbReference>
<feature type="domain" description="HMG box" evidence="4">
    <location>
        <begin position="148"/>
        <end position="194"/>
    </location>
</feature>
<keyword evidence="3" id="KW-1133">Transmembrane helix</keyword>
<gene>
    <name evidence="5" type="ORF">EYC84_010404</name>
</gene>
<reference evidence="5 6" key="1">
    <citation type="submission" date="2019-06" db="EMBL/GenBank/DDBJ databases">
        <title>Genome Sequence of the Brown Rot Fungal Pathogen Monilinia fructicola.</title>
        <authorList>
            <person name="De Miccolis Angelini R.M."/>
            <person name="Landi L."/>
            <person name="Abate D."/>
            <person name="Pollastro S."/>
            <person name="Romanazzi G."/>
            <person name="Faretra F."/>
        </authorList>
    </citation>
    <scope>NUCLEOTIDE SEQUENCE [LARGE SCALE GENOMIC DNA]</scope>
    <source>
        <strain evidence="5 6">Mfrc123</strain>
    </source>
</reference>
<dbReference type="InterPro" id="IPR036910">
    <property type="entry name" value="HMG_box_dom_sf"/>
</dbReference>
<evidence type="ECO:0000256" key="1">
    <source>
        <dbReference type="ARBA" id="ARBA00023125"/>
    </source>
</evidence>
<keyword evidence="3" id="KW-0472">Membrane</keyword>
<organism evidence="5 6">
    <name type="scientific">Monilinia fructicola</name>
    <name type="common">Brown rot fungus</name>
    <name type="synonym">Ciboria fructicola</name>
    <dbReference type="NCBI Taxonomy" id="38448"/>
    <lineage>
        <taxon>Eukaryota</taxon>
        <taxon>Fungi</taxon>
        <taxon>Dikarya</taxon>
        <taxon>Ascomycota</taxon>
        <taxon>Pezizomycotina</taxon>
        <taxon>Leotiomycetes</taxon>
        <taxon>Helotiales</taxon>
        <taxon>Sclerotiniaceae</taxon>
        <taxon>Monilinia</taxon>
    </lineage>
</organism>
<dbReference type="SMART" id="SM00398">
    <property type="entry name" value="HMG"/>
    <property type="match status" value="1"/>
</dbReference>
<keyword evidence="6" id="KW-1185">Reference proteome</keyword>
<dbReference type="EMBL" id="VICG01000011">
    <property type="protein sequence ID" value="KAA8567384.1"/>
    <property type="molecule type" value="Genomic_DNA"/>
</dbReference>
<keyword evidence="1 2" id="KW-0238">DNA-binding</keyword>
<dbReference type="PROSITE" id="PS50118">
    <property type="entry name" value="HMG_BOX_2"/>
    <property type="match status" value="1"/>
</dbReference>
<dbReference type="GO" id="GO:0005634">
    <property type="term" value="C:nucleus"/>
    <property type="evidence" value="ECO:0007669"/>
    <property type="project" value="UniProtKB-UniRule"/>
</dbReference>
<keyword evidence="2" id="KW-0539">Nucleus</keyword>
<name>A0A5M9JDH1_MONFR</name>
<dbReference type="InterPro" id="IPR050342">
    <property type="entry name" value="HMGB"/>
</dbReference>
<dbReference type="GO" id="GO:0003677">
    <property type="term" value="F:DNA binding"/>
    <property type="evidence" value="ECO:0007669"/>
    <property type="project" value="UniProtKB-UniRule"/>
</dbReference>
<dbReference type="VEuPathDB" id="FungiDB:MFRU_040g00790"/>
<accession>A0A5M9JDH1</accession>
<comment type="caution">
    <text evidence="5">The sequence shown here is derived from an EMBL/GenBank/DDBJ whole genome shotgun (WGS) entry which is preliminary data.</text>
</comment>
<dbReference type="InterPro" id="IPR009071">
    <property type="entry name" value="HMG_box_dom"/>
</dbReference>
<dbReference type="Pfam" id="PF00505">
    <property type="entry name" value="HMG_box"/>
    <property type="match status" value="1"/>
</dbReference>
<feature type="DNA-binding region" description="HMG box" evidence="2">
    <location>
        <begin position="148"/>
        <end position="194"/>
    </location>
</feature>